<dbReference type="SUPFAM" id="SSF63520">
    <property type="entry name" value="PTS-regulatory domain, PRD"/>
    <property type="match status" value="2"/>
</dbReference>
<evidence type="ECO:0000259" key="2">
    <source>
        <dbReference type="PROSITE" id="PS51372"/>
    </source>
</evidence>
<dbReference type="SUPFAM" id="SSF50151">
    <property type="entry name" value="SacY-like RNA-binding domain"/>
    <property type="match status" value="1"/>
</dbReference>
<dbReference type="PANTHER" id="PTHR30185:SF15">
    <property type="entry name" value="CRYPTIC BETA-GLUCOSIDE BGL OPERON ANTITERMINATOR"/>
    <property type="match status" value="1"/>
</dbReference>
<keyword evidence="1" id="KW-0677">Repeat</keyword>
<dbReference type="Pfam" id="PF00874">
    <property type="entry name" value="PRD"/>
    <property type="match status" value="2"/>
</dbReference>
<feature type="domain" description="PRD" evidence="2">
    <location>
        <begin position="171"/>
        <end position="279"/>
    </location>
</feature>
<dbReference type="Pfam" id="PF03123">
    <property type="entry name" value="CAT_RBD"/>
    <property type="match status" value="1"/>
</dbReference>
<feature type="domain" description="PRD" evidence="2">
    <location>
        <begin position="65"/>
        <end position="170"/>
    </location>
</feature>
<dbReference type="PROSITE" id="PS51372">
    <property type="entry name" value="PRD_2"/>
    <property type="match status" value="2"/>
</dbReference>
<dbReference type="AlphaFoldDB" id="A0A1Y6J1K0"/>
<dbReference type="Gene3D" id="1.10.1790.10">
    <property type="entry name" value="PRD domain"/>
    <property type="match status" value="2"/>
</dbReference>
<reference evidence="4 5" key="1">
    <citation type="submission" date="2017-05" db="EMBL/GenBank/DDBJ databases">
        <authorList>
            <person name="Song R."/>
            <person name="Chenine A.L."/>
            <person name="Ruprecht R.M."/>
        </authorList>
    </citation>
    <scope>NUCLEOTIDE SEQUENCE [LARGE SCALE GENOMIC DNA]</scope>
    <source>
        <strain evidence="4 5">CECT 7927</strain>
    </source>
</reference>
<dbReference type="EMBL" id="JAWRCO010000002">
    <property type="protein sequence ID" value="MDW6005357.1"/>
    <property type="molecule type" value="Genomic_DNA"/>
</dbReference>
<accession>A0A1Y6J1K0</accession>
<dbReference type="Proteomes" id="UP001283366">
    <property type="component" value="Unassembled WGS sequence"/>
</dbReference>
<evidence type="ECO:0000256" key="1">
    <source>
        <dbReference type="ARBA" id="ARBA00022737"/>
    </source>
</evidence>
<dbReference type="EMBL" id="FXXI01000008">
    <property type="protein sequence ID" value="SMS02203.1"/>
    <property type="molecule type" value="Genomic_DNA"/>
</dbReference>
<dbReference type="RefSeq" id="WP_200807771.1">
    <property type="nucleotide sequence ID" value="NZ_AP024884.1"/>
</dbReference>
<evidence type="ECO:0000313" key="3">
    <source>
        <dbReference type="EMBL" id="MDW6005357.1"/>
    </source>
</evidence>
<sequence length="279" mass="32236">MLTITKTLNSSVVLVEQNGQPMIVLGKGIGYGKKPGTRIRYDDVSQVFMPVDNLYIRQMLDSIDSIPARYFELTQEIVSHAEQKIGQSLNHTIYFALTDHLHFAVERFQNDITLTNRVLWEIKTFYRTEFEIGEFALALLEEHLGVLLPEQEAANVAFHLINAQSSDSNETDGAKYAHLVGKIINIVRYTIGNDIATDDIHYTRFITHVKFFVARFFSGKMLPDDEDSLFEHFQRKYPKAISCAQKIRTYIRETYQQEISDEEITYLAVHIYRLLQTET</sequence>
<reference evidence="3 6" key="2">
    <citation type="submission" date="2023-11" db="EMBL/GenBank/DDBJ databases">
        <title>Plant-associative lifestyle of Vibrio porteresiae and its evolutionary dynamics.</title>
        <authorList>
            <person name="Rameshkumar N."/>
            <person name="Kirti K."/>
        </authorList>
    </citation>
    <scope>NUCLEOTIDE SEQUENCE [LARGE SCALE GENOMIC DNA]</scope>
    <source>
        <strain evidence="3 6">MSSRF38</strain>
    </source>
</reference>
<proteinExistence type="predicted"/>
<dbReference type="InterPro" id="IPR036650">
    <property type="entry name" value="CAT_RNA-bd_dom_sf"/>
</dbReference>
<keyword evidence="6" id="KW-1185">Reference proteome</keyword>
<dbReference type="InterPro" id="IPR004341">
    <property type="entry name" value="CAT_RNA-bd_dom"/>
</dbReference>
<dbReference type="PANTHER" id="PTHR30185">
    <property type="entry name" value="CRYPTIC BETA-GLUCOSIDE BGL OPERON ANTITERMINATOR"/>
    <property type="match status" value="1"/>
</dbReference>
<dbReference type="Proteomes" id="UP000196125">
    <property type="component" value="Unassembled WGS sequence"/>
</dbReference>
<dbReference type="InterPro" id="IPR036634">
    <property type="entry name" value="PRD_sf"/>
</dbReference>
<organism evidence="4 5">
    <name type="scientific">Vibrio mangrovi</name>
    <dbReference type="NCBI Taxonomy" id="474394"/>
    <lineage>
        <taxon>Bacteria</taxon>
        <taxon>Pseudomonadati</taxon>
        <taxon>Pseudomonadota</taxon>
        <taxon>Gammaproteobacteria</taxon>
        <taxon>Vibrionales</taxon>
        <taxon>Vibrionaceae</taxon>
        <taxon>Vibrio</taxon>
    </lineage>
</organism>
<dbReference type="GO" id="GO:0003723">
    <property type="term" value="F:RNA binding"/>
    <property type="evidence" value="ECO:0007669"/>
    <property type="project" value="InterPro"/>
</dbReference>
<name>A0A1Y6J1K0_9VIBR</name>
<gene>
    <name evidence="4" type="primary">licT_2</name>
    <name evidence="3" type="ORF">SBX37_21035</name>
    <name evidence="4" type="ORF">VIM7927_03521</name>
</gene>
<evidence type="ECO:0000313" key="6">
    <source>
        <dbReference type="Proteomes" id="UP001283366"/>
    </source>
</evidence>
<evidence type="ECO:0000313" key="4">
    <source>
        <dbReference type="EMBL" id="SMS02203.1"/>
    </source>
</evidence>
<dbReference type="SMART" id="SM01061">
    <property type="entry name" value="CAT_RBD"/>
    <property type="match status" value="1"/>
</dbReference>
<evidence type="ECO:0000313" key="5">
    <source>
        <dbReference type="Proteomes" id="UP000196125"/>
    </source>
</evidence>
<dbReference type="Gene3D" id="2.30.24.10">
    <property type="entry name" value="CAT RNA-binding domain"/>
    <property type="match status" value="1"/>
</dbReference>
<protein>
    <submittedName>
        <fullName evidence="3">PRD domain-containing protein</fullName>
    </submittedName>
    <submittedName>
        <fullName evidence="4">Transcription antiterminator LicT</fullName>
    </submittedName>
</protein>
<dbReference type="InterPro" id="IPR011608">
    <property type="entry name" value="PRD"/>
</dbReference>
<dbReference type="GO" id="GO:0006355">
    <property type="term" value="P:regulation of DNA-templated transcription"/>
    <property type="evidence" value="ECO:0007669"/>
    <property type="project" value="InterPro"/>
</dbReference>
<dbReference type="InterPro" id="IPR050661">
    <property type="entry name" value="BglG_antiterminators"/>
</dbReference>